<evidence type="ECO:0000313" key="3">
    <source>
        <dbReference type="Proteomes" id="UP001590950"/>
    </source>
</evidence>
<gene>
    <name evidence="2" type="ORF">N7G274_008145</name>
</gene>
<evidence type="ECO:0000313" key="2">
    <source>
        <dbReference type="EMBL" id="KAL2039096.1"/>
    </source>
</evidence>
<reference evidence="2 3" key="1">
    <citation type="submission" date="2024-09" db="EMBL/GenBank/DDBJ databases">
        <title>Rethinking Asexuality: The Enigmatic Case of Functional Sexual Genes in Lepraria (Stereocaulaceae).</title>
        <authorList>
            <person name="Doellman M."/>
            <person name="Sun Y."/>
            <person name="Barcenas-Pena A."/>
            <person name="Lumbsch H.T."/>
            <person name="Grewe F."/>
        </authorList>
    </citation>
    <scope>NUCLEOTIDE SEQUENCE [LARGE SCALE GENOMIC DNA]</scope>
    <source>
        <strain evidence="2 3">Mercado 3170</strain>
    </source>
</reference>
<protein>
    <submittedName>
        <fullName evidence="2">Uncharacterized protein</fullName>
    </submittedName>
</protein>
<accession>A0ABR4A2C7</accession>
<feature type="transmembrane region" description="Helical" evidence="1">
    <location>
        <begin position="26"/>
        <end position="49"/>
    </location>
</feature>
<feature type="transmembrane region" description="Helical" evidence="1">
    <location>
        <begin position="94"/>
        <end position="120"/>
    </location>
</feature>
<keyword evidence="1" id="KW-0812">Transmembrane</keyword>
<evidence type="ECO:0000256" key="1">
    <source>
        <dbReference type="SAM" id="Phobius"/>
    </source>
</evidence>
<organism evidence="2 3">
    <name type="scientific">Stereocaulon virgatum</name>
    <dbReference type="NCBI Taxonomy" id="373712"/>
    <lineage>
        <taxon>Eukaryota</taxon>
        <taxon>Fungi</taxon>
        <taxon>Dikarya</taxon>
        <taxon>Ascomycota</taxon>
        <taxon>Pezizomycotina</taxon>
        <taxon>Lecanoromycetes</taxon>
        <taxon>OSLEUM clade</taxon>
        <taxon>Lecanoromycetidae</taxon>
        <taxon>Lecanorales</taxon>
        <taxon>Lecanorineae</taxon>
        <taxon>Stereocaulaceae</taxon>
        <taxon>Stereocaulon</taxon>
    </lineage>
</organism>
<name>A0ABR4A2C7_9LECA</name>
<comment type="caution">
    <text evidence="2">The sequence shown here is derived from an EMBL/GenBank/DDBJ whole genome shotgun (WGS) entry which is preliminary data.</text>
</comment>
<dbReference type="EMBL" id="JBEFKJ010000027">
    <property type="protein sequence ID" value="KAL2039096.1"/>
    <property type="molecule type" value="Genomic_DNA"/>
</dbReference>
<proteinExistence type="predicted"/>
<sequence length="214" mass="23804">MSSTLSYHNFSWKGDRKWQKASRWTVYGPIVVCFIFFFSVVQIACGSIWVVQLSSNLSVPMIIQTLLLPGCSFFNAIPSLHLHMLLRNNPPKLALTFSSIFFILYLASALLSIVACAGSGTGVPHGLRRGECPEGVSGGPEHGVSKGVWDTMLAFQWCSVVAYGIHGAMAWKVHQVLKGRKERGEVEAVDPDEEEARKQKARDLWTKNYRMEGL</sequence>
<feature type="transmembrane region" description="Helical" evidence="1">
    <location>
        <begin position="61"/>
        <end position="82"/>
    </location>
</feature>
<keyword evidence="1" id="KW-0472">Membrane</keyword>
<dbReference type="Proteomes" id="UP001590950">
    <property type="component" value="Unassembled WGS sequence"/>
</dbReference>
<feature type="transmembrane region" description="Helical" evidence="1">
    <location>
        <begin position="154"/>
        <end position="173"/>
    </location>
</feature>
<keyword evidence="3" id="KW-1185">Reference proteome</keyword>
<keyword evidence="1" id="KW-1133">Transmembrane helix</keyword>